<dbReference type="Pfam" id="PF05420">
    <property type="entry name" value="BCSC_C"/>
    <property type="match status" value="1"/>
</dbReference>
<dbReference type="SUPFAM" id="SSF48452">
    <property type="entry name" value="TPR-like"/>
    <property type="match status" value="1"/>
</dbReference>
<evidence type="ECO:0000256" key="6">
    <source>
        <dbReference type="ARBA" id="ARBA00022916"/>
    </source>
</evidence>
<sequence length="1252" mass="139688">MKLWRWVYFSVFVLFCGLFYQWFFGNTPELESAVSAESGFVSVVGQDAAADDVDYLDDEFTAELIAQMQLGDALDRRDLLESALDRLLVISPNHPGAFFFRAYIALADDDLAGANAILAARELAAPGALETRQLSAYIASMSSKRVNLAQARILRRTARYKDALSSYKKLFPDGMPTLKLELELLDVLANIEGNEARVLARLSELNRQYPNVALLELSLAEFRSQQNPYDSAALAIYRSLAQGDGLGRRAAGSWIRTLGRLPKTAAVMNDYALLAQRYPDDLDIQNAYRNVLNELLAEKERLKNPYYRAKKQGLASLDADRLAAAEKKLNFALRGFPDDADVNGGLGVIYLRRGDHDRALRYFKKAARFNQDPDLNEKWAILISTSRYWSALRRGEALMDIGKYEESQAQLNLARKIDSSNAATYVALAELALARGKLLTADVYYGEALRRDSGDQSALWGRVQLRERLSGRAAALAMADREYSSSQRQRIATQLRSLRIDGEMDVLSRLNPVGDRRAYIAAVDRVIALQPISPWQRADIANALLDAGEAARADALMADWADGDENPEMAFSYGLYLSARGNLAGAIRVLNGIPEGQRSVAMQGNIMRLNLDRELAGMQNSGSEESIAIGRQLDQMAKQYSNQPLALLRLADIAVDLDERERALRIVNGISADEGWEFQTLLDYARLLLTLDQFDRFMQWQKDSETKQYSLAEQAQLDDLVLEYYLARARFYTERGDTITAYSMYQRALQRPAAGQVSARISLLKITAQLDRQTELKAQSEALLAESNNLSSSEILDISTVLQNAKLLAERHQFMAVLKTRDDLSAQQFREAMLLEKDMRDWDSAEEYAYLGLQQAQIEARPGLAGRASGQRELYADADEEYWLTSSLKSSISEFRERRDSYIKFGIDQNFRSGRDTTSQVPIEVRWAVPSLDGHLLLRVDYVTINSNTVDYIDPGALPPTTITRIPFAEKASGIALGIGWDAKNWHADIGTTPIGFRESNFVFGAGLKGSVGELGWNVVLSQRPEVSSTLSYAGMEVPSGAASSGTDWGGVILTGAKLGLSYDLGGSNGYWASLQYHLISGDKVADNTRLGLLGGVYHRVIDEENRKFRVGLNVLHFQYDKNLSEVSLQHGSYFSPQNYISVSLPIRYYGRYGNDWSYLMAASVSNSWSSEDAPYLLGGGSSSGGGFGYALEAAIEKRVSKRWYVGLAADIQRADFFEPNHVVMYAKYTFNERWQPIWTPPEPPIPYSRFD</sequence>
<comment type="pathway">
    <text evidence="2">Glycan metabolism; bacterial cellulose biosynthesis.</text>
</comment>
<feature type="domain" description="Cellulose synthase operon C C-terminal" evidence="9">
    <location>
        <begin position="918"/>
        <end position="1232"/>
    </location>
</feature>
<evidence type="ECO:0000256" key="5">
    <source>
        <dbReference type="ARBA" id="ARBA00022803"/>
    </source>
</evidence>
<proteinExistence type="predicted"/>
<keyword evidence="3" id="KW-0732">Signal</keyword>
<dbReference type="InterPro" id="IPR019734">
    <property type="entry name" value="TPR_rpt"/>
</dbReference>
<keyword evidence="11" id="KW-1185">Reference proteome</keyword>
<keyword evidence="6" id="KW-0135">Cellulose biosynthesis</keyword>
<reference evidence="10 11" key="1">
    <citation type="journal article" date="2011" name="Int. J. Syst. Evol. Microbiol.">
        <title>Zhongshania antarctica gen. nov., sp. nov. and Zhongshania guokunii sp. nov., gammaproteobacteria respectively isolated from coastal attached (fast) ice and surface seawater of the Antarctic.</title>
        <authorList>
            <person name="Li H.J."/>
            <person name="Zhang X.Y."/>
            <person name="Chen C.X."/>
            <person name="Zhang Y.J."/>
            <person name="Gao Z.M."/>
            <person name="Yu Y."/>
            <person name="Chen X.L."/>
            <person name="Chen B."/>
            <person name="Zhang Y.Z."/>
        </authorList>
    </citation>
    <scope>NUCLEOTIDE SEQUENCE [LARGE SCALE GENOMIC DNA]</scope>
    <source>
        <strain evidence="10 11">R06B22</strain>
    </source>
</reference>
<comment type="function">
    <text evidence="1">Required for maximal bacterial cellulose synthesis.</text>
</comment>
<evidence type="ECO:0000256" key="2">
    <source>
        <dbReference type="ARBA" id="ARBA00005186"/>
    </source>
</evidence>
<evidence type="ECO:0000313" key="11">
    <source>
        <dbReference type="Proteomes" id="UP001557484"/>
    </source>
</evidence>
<dbReference type="SMART" id="SM00028">
    <property type="entry name" value="TPR"/>
    <property type="match status" value="4"/>
</dbReference>
<evidence type="ECO:0000256" key="3">
    <source>
        <dbReference type="ARBA" id="ARBA00022729"/>
    </source>
</evidence>
<keyword evidence="8" id="KW-0472">Membrane</keyword>
<evidence type="ECO:0000256" key="8">
    <source>
        <dbReference type="SAM" id="Phobius"/>
    </source>
</evidence>
<protein>
    <submittedName>
        <fullName evidence="10">Cellulose synthase subunit BcsC-related outer membrane protein</fullName>
    </submittedName>
</protein>
<keyword evidence="8" id="KW-0812">Transmembrane</keyword>
<dbReference type="InterPro" id="IPR008410">
    <property type="entry name" value="BCSC_C"/>
</dbReference>
<feature type="repeat" description="TPR" evidence="7">
    <location>
        <begin position="340"/>
        <end position="373"/>
    </location>
</feature>
<comment type="caution">
    <text evidence="10">The sequence shown here is derived from an EMBL/GenBank/DDBJ whole genome shotgun (WGS) entry which is preliminary data.</text>
</comment>
<dbReference type="Proteomes" id="UP001557484">
    <property type="component" value="Unassembled WGS sequence"/>
</dbReference>
<keyword evidence="5 7" id="KW-0802">TPR repeat</keyword>
<name>A0ABV3TVI5_9GAMM</name>
<dbReference type="PROSITE" id="PS50005">
    <property type="entry name" value="TPR"/>
    <property type="match status" value="1"/>
</dbReference>
<keyword evidence="8" id="KW-1133">Transmembrane helix</keyword>
<dbReference type="EMBL" id="JBFRYB010000001">
    <property type="protein sequence ID" value="MEX1665625.1"/>
    <property type="molecule type" value="Genomic_DNA"/>
</dbReference>
<dbReference type="RefSeq" id="WP_368375726.1">
    <property type="nucleotide sequence ID" value="NZ_JBFRYB010000001.1"/>
</dbReference>
<gene>
    <name evidence="10" type="ORF">AB4875_08985</name>
</gene>
<evidence type="ECO:0000256" key="4">
    <source>
        <dbReference type="ARBA" id="ARBA00022737"/>
    </source>
</evidence>
<evidence type="ECO:0000256" key="7">
    <source>
        <dbReference type="PROSITE-ProRule" id="PRU00339"/>
    </source>
</evidence>
<accession>A0ABV3TVI5</accession>
<keyword evidence="4" id="KW-0677">Repeat</keyword>
<evidence type="ECO:0000313" key="10">
    <source>
        <dbReference type="EMBL" id="MEX1665625.1"/>
    </source>
</evidence>
<dbReference type="Gene3D" id="1.25.40.10">
    <property type="entry name" value="Tetratricopeptide repeat domain"/>
    <property type="match status" value="2"/>
</dbReference>
<dbReference type="InterPro" id="IPR011990">
    <property type="entry name" value="TPR-like_helical_dom_sf"/>
</dbReference>
<feature type="transmembrane region" description="Helical" evidence="8">
    <location>
        <begin position="7"/>
        <end position="24"/>
    </location>
</feature>
<evidence type="ECO:0000259" key="9">
    <source>
        <dbReference type="Pfam" id="PF05420"/>
    </source>
</evidence>
<evidence type="ECO:0000256" key="1">
    <source>
        <dbReference type="ARBA" id="ARBA00003476"/>
    </source>
</evidence>
<organism evidence="10 11">
    <name type="scientific">Zhongshania arctica</name>
    <dbReference type="NCBI Taxonomy" id="3238302"/>
    <lineage>
        <taxon>Bacteria</taxon>
        <taxon>Pseudomonadati</taxon>
        <taxon>Pseudomonadota</taxon>
        <taxon>Gammaproteobacteria</taxon>
        <taxon>Cellvibrionales</taxon>
        <taxon>Spongiibacteraceae</taxon>
        <taxon>Zhongshania</taxon>
    </lineage>
</organism>
<dbReference type="Pfam" id="PF13432">
    <property type="entry name" value="TPR_16"/>
    <property type="match status" value="1"/>
</dbReference>